<proteinExistence type="predicted"/>
<evidence type="ECO:0000313" key="2">
    <source>
        <dbReference type="Proteomes" id="UP001243009"/>
    </source>
</evidence>
<sequence length="87" mass="8926">MPMPHGIDIREVIGSHPVSRFQGLVIALGFLVVAIDGFDEAATSALGTTRSTLFPPPCARAVPIGAIAAGPARIQTRIALPRPATGA</sequence>
<dbReference type="RefSeq" id="WP_305106469.1">
    <property type="nucleotide sequence ID" value="NZ_JAUTWS010000031.1"/>
</dbReference>
<dbReference type="Proteomes" id="UP001243009">
    <property type="component" value="Unassembled WGS sequence"/>
</dbReference>
<evidence type="ECO:0000313" key="1">
    <source>
        <dbReference type="EMBL" id="MDO9711612.1"/>
    </source>
</evidence>
<gene>
    <name evidence="1" type="ORF">Q7A36_24910</name>
</gene>
<organism evidence="1 2">
    <name type="scientific">Paracraurococcus lichenis</name>
    <dbReference type="NCBI Taxonomy" id="3064888"/>
    <lineage>
        <taxon>Bacteria</taxon>
        <taxon>Pseudomonadati</taxon>
        <taxon>Pseudomonadota</taxon>
        <taxon>Alphaproteobacteria</taxon>
        <taxon>Acetobacterales</taxon>
        <taxon>Roseomonadaceae</taxon>
        <taxon>Paracraurococcus</taxon>
    </lineage>
</organism>
<protein>
    <submittedName>
        <fullName evidence="1">Uncharacterized protein</fullName>
    </submittedName>
</protein>
<accession>A0ABT9E686</accession>
<keyword evidence="2" id="KW-1185">Reference proteome</keyword>
<name>A0ABT9E686_9PROT</name>
<dbReference type="EMBL" id="JAUTWS010000031">
    <property type="protein sequence ID" value="MDO9711612.1"/>
    <property type="molecule type" value="Genomic_DNA"/>
</dbReference>
<reference evidence="1 2" key="1">
    <citation type="submission" date="2023-08" db="EMBL/GenBank/DDBJ databases">
        <title>The draft genome sequence of Paracraurococcus sp. LOR1-02.</title>
        <authorList>
            <person name="Kingkaew E."/>
            <person name="Tanasupawat S."/>
        </authorList>
    </citation>
    <scope>NUCLEOTIDE SEQUENCE [LARGE SCALE GENOMIC DNA]</scope>
    <source>
        <strain evidence="1 2">LOR1-02</strain>
    </source>
</reference>
<comment type="caution">
    <text evidence="1">The sequence shown here is derived from an EMBL/GenBank/DDBJ whole genome shotgun (WGS) entry which is preliminary data.</text>
</comment>